<reference evidence="1" key="1">
    <citation type="journal article" date="2020" name="Nature">
        <title>Giant virus diversity and host interactions through global metagenomics.</title>
        <authorList>
            <person name="Schulz F."/>
            <person name="Roux S."/>
            <person name="Paez-Espino D."/>
            <person name="Jungbluth S."/>
            <person name="Walsh D.A."/>
            <person name="Denef V.J."/>
            <person name="McMahon K.D."/>
            <person name="Konstantinidis K.T."/>
            <person name="Eloe-Fadrosh E.A."/>
            <person name="Kyrpides N.C."/>
            <person name="Woyke T."/>
        </authorList>
    </citation>
    <scope>NUCLEOTIDE SEQUENCE</scope>
    <source>
        <strain evidence="1">GVMAG-M-3300023184-16</strain>
    </source>
</reference>
<organism evidence="1">
    <name type="scientific">viral metagenome</name>
    <dbReference type="NCBI Taxonomy" id="1070528"/>
    <lineage>
        <taxon>unclassified sequences</taxon>
        <taxon>metagenomes</taxon>
        <taxon>organismal metagenomes</taxon>
    </lineage>
</organism>
<evidence type="ECO:0000313" key="1">
    <source>
        <dbReference type="EMBL" id="QHT84212.1"/>
    </source>
</evidence>
<dbReference type="EMBL" id="MN740016">
    <property type="protein sequence ID" value="QHT84212.1"/>
    <property type="molecule type" value="Genomic_DNA"/>
</dbReference>
<accession>A0A6C0HUK4</accession>
<protein>
    <submittedName>
        <fullName evidence="1">Uncharacterized protein</fullName>
    </submittedName>
</protein>
<dbReference type="AlphaFoldDB" id="A0A6C0HUK4"/>
<sequence>MSLFVHFDNQTILWETIQKHPHISVIPVHERTHWFKNHIRTMYEKIPTTWFQSPLSTENLNELNQTTLRQMMQDLQQNFLHNHTDASTTFTASLRNSPDLRSHEFSSNVPIPDQLYEAEQRKGTINMLGIPPTIVPQIRKEQVIDTHQLFQEKKQEMESLLHLQPPKNVEFKITEIDEPITNMEELVQRQLRQRELDIPTMDPSGSLQPSYVPLQMEPVKQTSEKISASEQARAPNGLLSIHPENVQINVLDLSKKKVIFDLPALDDSESHTQHSVIYEQIFTRIQQLEEKIDKIMDLLEPTILEPTILEPTILEPTILEPTILEPTVPVKPPLSNEDTDLRSAPS</sequence>
<proteinExistence type="predicted"/>
<name>A0A6C0HUK4_9ZZZZ</name>